<proteinExistence type="predicted"/>
<dbReference type="EMBL" id="LAZR01000113">
    <property type="protein sequence ID" value="KKN89998.1"/>
    <property type="molecule type" value="Genomic_DNA"/>
</dbReference>
<dbReference type="AlphaFoldDB" id="A0A0F9XE03"/>
<accession>A0A0F9XE03</accession>
<comment type="caution">
    <text evidence="1">The sequence shown here is derived from an EMBL/GenBank/DDBJ whole genome shotgun (WGS) entry which is preliminary data.</text>
</comment>
<evidence type="ECO:0008006" key="2">
    <source>
        <dbReference type="Google" id="ProtNLM"/>
    </source>
</evidence>
<name>A0A0F9XE03_9ZZZZ</name>
<evidence type="ECO:0000313" key="1">
    <source>
        <dbReference type="EMBL" id="KKN89998.1"/>
    </source>
</evidence>
<reference evidence="1" key="1">
    <citation type="journal article" date="2015" name="Nature">
        <title>Complex archaea that bridge the gap between prokaryotes and eukaryotes.</title>
        <authorList>
            <person name="Spang A."/>
            <person name="Saw J.H."/>
            <person name="Jorgensen S.L."/>
            <person name="Zaremba-Niedzwiedzka K."/>
            <person name="Martijn J."/>
            <person name="Lind A.E."/>
            <person name="van Eijk R."/>
            <person name="Schleper C."/>
            <person name="Guy L."/>
            <person name="Ettema T.J."/>
        </authorList>
    </citation>
    <scope>NUCLEOTIDE SEQUENCE</scope>
</reference>
<organism evidence="1">
    <name type="scientific">marine sediment metagenome</name>
    <dbReference type="NCBI Taxonomy" id="412755"/>
    <lineage>
        <taxon>unclassified sequences</taxon>
        <taxon>metagenomes</taxon>
        <taxon>ecological metagenomes</taxon>
    </lineage>
</organism>
<sequence length="113" mass="12202">MTSDIITKLEAATEAEQGNVILEAIDYARKQGWISAKAREDARLFVGVGAFLDAAMTLVPEGWEWQIISDDGAAVYKRSKEHGGYAIIFDGQATTPALALCAAALRAWEQGND</sequence>
<gene>
    <name evidence="1" type="ORF">LCGC14_0231100</name>
</gene>
<protein>
    <recommendedName>
        <fullName evidence="2">Phage ABA sandwich domain-containing protein</fullName>
    </recommendedName>
</protein>